<evidence type="ECO:0000259" key="6">
    <source>
        <dbReference type="PROSITE" id="PS51292"/>
    </source>
</evidence>
<sequence length="327" mass="37003">MKAWSGVDVQSGDAGLHTMSEEKDLGTITDQFYLSVHEGTDSEFAMLEINPICGDSPVETDREWEEEPIQVVSPREETSSAELRSGDDAEEDEELGIASVSSSERTEREAEEIPLIPIRVFSDRIKTGDSEPVSPDQPQCRICLEPEGDDLIAPCRCRGTQKYVHRSCLDNWRAAKEGFAFAHCTECRSAFHLRANLPPDRWWLRLKFQLLVFRDHAAIFLIVQLVVGCLGALVYYFYGEELREMFGYEHHPYGFYALVVVVALLVGLLYGFFIAIICGQNISNRHYHILAKQELTKEYVVENLSENGDPPQLDPGHLNELKMLGLF</sequence>
<dbReference type="PROSITE" id="PS51292">
    <property type="entry name" value="ZF_RING_CH"/>
    <property type="match status" value="1"/>
</dbReference>
<feature type="transmembrane region" description="Helical" evidence="5">
    <location>
        <begin position="217"/>
        <end position="238"/>
    </location>
</feature>
<comment type="caution">
    <text evidence="7">The sequence shown here is derived from an EMBL/GenBank/DDBJ whole genome shotgun (WGS) entry which is preliminary data.</text>
</comment>
<dbReference type="PANTHER" id="PTHR46347:SF2">
    <property type="entry name" value="OS02G0132300 PROTEIN"/>
    <property type="match status" value="1"/>
</dbReference>
<feature type="region of interest" description="Disordered" evidence="4">
    <location>
        <begin position="56"/>
        <end position="110"/>
    </location>
</feature>
<evidence type="ECO:0000313" key="8">
    <source>
        <dbReference type="Proteomes" id="UP001633002"/>
    </source>
</evidence>
<dbReference type="AlphaFoldDB" id="A0ABD3I7H1"/>
<keyword evidence="5" id="KW-0812">Transmembrane</keyword>
<evidence type="ECO:0000313" key="7">
    <source>
        <dbReference type="EMBL" id="KAL3699643.1"/>
    </source>
</evidence>
<organism evidence="7 8">
    <name type="scientific">Riccia sorocarpa</name>
    <dbReference type="NCBI Taxonomy" id="122646"/>
    <lineage>
        <taxon>Eukaryota</taxon>
        <taxon>Viridiplantae</taxon>
        <taxon>Streptophyta</taxon>
        <taxon>Embryophyta</taxon>
        <taxon>Marchantiophyta</taxon>
        <taxon>Marchantiopsida</taxon>
        <taxon>Marchantiidae</taxon>
        <taxon>Marchantiales</taxon>
        <taxon>Ricciaceae</taxon>
        <taxon>Riccia</taxon>
    </lineage>
</organism>
<dbReference type="Gene3D" id="3.30.40.10">
    <property type="entry name" value="Zinc/RING finger domain, C3HC4 (zinc finger)"/>
    <property type="match status" value="1"/>
</dbReference>
<evidence type="ECO:0000256" key="5">
    <source>
        <dbReference type="SAM" id="Phobius"/>
    </source>
</evidence>
<keyword evidence="3" id="KW-0862">Zinc</keyword>
<dbReference type="CDD" id="cd16495">
    <property type="entry name" value="RING_CH-C4HC3_MARCH"/>
    <property type="match status" value="1"/>
</dbReference>
<dbReference type="EMBL" id="JBJQOH010000001">
    <property type="protein sequence ID" value="KAL3699643.1"/>
    <property type="molecule type" value="Genomic_DNA"/>
</dbReference>
<feature type="transmembrane region" description="Helical" evidence="5">
    <location>
        <begin position="253"/>
        <end position="278"/>
    </location>
</feature>
<accession>A0ABD3I7H1</accession>
<keyword evidence="1" id="KW-0479">Metal-binding</keyword>
<dbReference type="SUPFAM" id="SSF57850">
    <property type="entry name" value="RING/U-box"/>
    <property type="match status" value="1"/>
</dbReference>
<name>A0ABD3I7H1_9MARC</name>
<dbReference type="PANTHER" id="PTHR46347">
    <property type="entry name" value="RING/FYVE/PHD ZINC FINGER SUPERFAMILY PROTEIN"/>
    <property type="match status" value="1"/>
</dbReference>
<evidence type="ECO:0000256" key="4">
    <source>
        <dbReference type="SAM" id="MobiDB-lite"/>
    </source>
</evidence>
<evidence type="ECO:0000256" key="2">
    <source>
        <dbReference type="ARBA" id="ARBA00022771"/>
    </source>
</evidence>
<evidence type="ECO:0000256" key="1">
    <source>
        <dbReference type="ARBA" id="ARBA00022723"/>
    </source>
</evidence>
<dbReference type="InterPro" id="IPR011016">
    <property type="entry name" value="Znf_RING-CH"/>
</dbReference>
<keyword evidence="2" id="KW-0863">Zinc-finger</keyword>
<dbReference type="GO" id="GO:0008270">
    <property type="term" value="F:zinc ion binding"/>
    <property type="evidence" value="ECO:0007669"/>
    <property type="project" value="UniProtKB-KW"/>
</dbReference>
<dbReference type="Proteomes" id="UP001633002">
    <property type="component" value="Unassembled WGS sequence"/>
</dbReference>
<keyword evidence="5" id="KW-1133">Transmembrane helix</keyword>
<gene>
    <name evidence="7" type="ORF">R1sor_017665</name>
</gene>
<keyword evidence="5" id="KW-0472">Membrane</keyword>
<feature type="domain" description="RING-CH-type" evidence="6">
    <location>
        <begin position="132"/>
        <end position="194"/>
    </location>
</feature>
<dbReference type="InterPro" id="IPR013083">
    <property type="entry name" value="Znf_RING/FYVE/PHD"/>
</dbReference>
<dbReference type="Pfam" id="PF12906">
    <property type="entry name" value="RINGv"/>
    <property type="match status" value="1"/>
</dbReference>
<proteinExistence type="predicted"/>
<dbReference type="SMART" id="SM00744">
    <property type="entry name" value="RINGv"/>
    <property type="match status" value="1"/>
</dbReference>
<protein>
    <recommendedName>
        <fullName evidence="6">RING-CH-type domain-containing protein</fullName>
    </recommendedName>
</protein>
<reference evidence="7 8" key="1">
    <citation type="submission" date="2024-09" db="EMBL/GenBank/DDBJ databases">
        <title>Chromosome-scale assembly of Riccia sorocarpa.</title>
        <authorList>
            <person name="Paukszto L."/>
        </authorList>
    </citation>
    <scope>NUCLEOTIDE SEQUENCE [LARGE SCALE GENOMIC DNA]</scope>
    <source>
        <strain evidence="7">LP-2024</strain>
        <tissue evidence="7">Aerial parts of the thallus</tissue>
    </source>
</reference>
<evidence type="ECO:0000256" key="3">
    <source>
        <dbReference type="ARBA" id="ARBA00022833"/>
    </source>
</evidence>
<keyword evidence="8" id="KW-1185">Reference proteome</keyword>